<evidence type="ECO:0000313" key="4">
    <source>
        <dbReference type="EMBL" id="KAB1214333.1"/>
    </source>
</evidence>
<dbReference type="GO" id="GO:0051213">
    <property type="term" value="F:dioxygenase activity"/>
    <property type="evidence" value="ECO:0007669"/>
    <property type="project" value="UniProtKB-KW"/>
</dbReference>
<dbReference type="InterPro" id="IPR027443">
    <property type="entry name" value="IPNS-like_sf"/>
</dbReference>
<dbReference type="Gene3D" id="2.60.120.330">
    <property type="entry name" value="B-lactam Antibiotic, Isopenicillin N Synthase, Chain"/>
    <property type="match status" value="1"/>
</dbReference>
<dbReference type="Pfam" id="PF14226">
    <property type="entry name" value="DIOX_N"/>
    <property type="match status" value="1"/>
</dbReference>
<accession>A0A6A1VNP2</accession>
<keyword evidence="4" id="KW-0560">Oxidoreductase</keyword>
<dbReference type="SUPFAM" id="SSF51197">
    <property type="entry name" value="Clavaminate synthase-like"/>
    <property type="match status" value="1"/>
</dbReference>
<keyword evidence="2" id="KW-0408">Iron</keyword>
<protein>
    <submittedName>
        <fullName evidence="4">Putative 2-oxoglutarate-dependent dioxygenase AOP1.2</fullName>
    </submittedName>
</protein>
<name>A0A6A1VNP2_9ROSI</name>
<gene>
    <name evidence="4" type="ORF">CJ030_MR5G000476</name>
</gene>
<dbReference type="OrthoDB" id="288590at2759"/>
<organism evidence="4 5">
    <name type="scientific">Morella rubra</name>
    <name type="common">Chinese bayberry</name>
    <dbReference type="NCBI Taxonomy" id="262757"/>
    <lineage>
        <taxon>Eukaryota</taxon>
        <taxon>Viridiplantae</taxon>
        <taxon>Streptophyta</taxon>
        <taxon>Embryophyta</taxon>
        <taxon>Tracheophyta</taxon>
        <taxon>Spermatophyta</taxon>
        <taxon>Magnoliopsida</taxon>
        <taxon>eudicotyledons</taxon>
        <taxon>Gunneridae</taxon>
        <taxon>Pentapetalae</taxon>
        <taxon>rosids</taxon>
        <taxon>fabids</taxon>
        <taxon>Fagales</taxon>
        <taxon>Myricaceae</taxon>
        <taxon>Morella</taxon>
    </lineage>
</organism>
<keyword evidence="4" id="KW-0223">Dioxygenase</keyword>
<comment type="caution">
    <text evidence="4">The sequence shown here is derived from an EMBL/GenBank/DDBJ whole genome shotgun (WGS) entry which is preliminary data.</text>
</comment>
<proteinExistence type="predicted"/>
<dbReference type="EMBL" id="RXIC02000023">
    <property type="protein sequence ID" value="KAB1214333.1"/>
    <property type="molecule type" value="Genomic_DNA"/>
</dbReference>
<evidence type="ECO:0000259" key="3">
    <source>
        <dbReference type="Pfam" id="PF14226"/>
    </source>
</evidence>
<dbReference type="GO" id="GO:0046872">
    <property type="term" value="F:metal ion binding"/>
    <property type="evidence" value="ECO:0007669"/>
    <property type="project" value="UniProtKB-KW"/>
</dbReference>
<keyword evidence="1" id="KW-0479">Metal-binding</keyword>
<reference evidence="4 5" key="1">
    <citation type="journal article" date="2019" name="Plant Biotechnol. J.">
        <title>The red bayberry genome and genetic basis of sex determination.</title>
        <authorList>
            <person name="Jia H.M."/>
            <person name="Jia H.J."/>
            <person name="Cai Q.L."/>
            <person name="Wang Y."/>
            <person name="Zhao H.B."/>
            <person name="Yang W.F."/>
            <person name="Wang G.Y."/>
            <person name="Li Y.H."/>
            <person name="Zhan D.L."/>
            <person name="Shen Y.T."/>
            <person name="Niu Q.F."/>
            <person name="Chang L."/>
            <person name="Qiu J."/>
            <person name="Zhao L."/>
            <person name="Xie H.B."/>
            <person name="Fu W.Y."/>
            <person name="Jin J."/>
            <person name="Li X.W."/>
            <person name="Jiao Y."/>
            <person name="Zhou C.C."/>
            <person name="Tu T."/>
            <person name="Chai C.Y."/>
            <person name="Gao J.L."/>
            <person name="Fan L.J."/>
            <person name="van de Weg E."/>
            <person name="Wang J.Y."/>
            <person name="Gao Z.S."/>
        </authorList>
    </citation>
    <scope>NUCLEOTIDE SEQUENCE [LARGE SCALE GENOMIC DNA]</scope>
    <source>
        <tissue evidence="4">Leaves</tissue>
    </source>
</reference>
<keyword evidence="5" id="KW-1185">Reference proteome</keyword>
<feature type="domain" description="Non-haem dioxygenase N-terminal" evidence="3">
    <location>
        <begin position="9"/>
        <end position="84"/>
    </location>
</feature>
<dbReference type="AlphaFoldDB" id="A0A6A1VNP2"/>
<evidence type="ECO:0000313" key="5">
    <source>
        <dbReference type="Proteomes" id="UP000516437"/>
    </source>
</evidence>
<sequence length="108" mass="12284">MPIHSQAKIPVLDFSNEDLKPGTSPWLSARKDVCRALEEYGCFVAELGNRLPLELHNSMFGSVRELFDFPTETKKKVTSERALHGNFPNALYERVMITNATARNKFRS</sequence>
<evidence type="ECO:0000256" key="2">
    <source>
        <dbReference type="ARBA" id="ARBA00023004"/>
    </source>
</evidence>
<evidence type="ECO:0000256" key="1">
    <source>
        <dbReference type="ARBA" id="ARBA00022723"/>
    </source>
</evidence>
<dbReference type="Proteomes" id="UP000516437">
    <property type="component" value="Chromosome 5"/>
</dbReference>
<dbReference type="InterPro" id="IPR026992">
    <property type="entry name" value="DIOX_N"/>
</dbReference>